<evidence type="ECO:0000313" key="2">
    <source>
        <dbReference type="EMBL" id="KAA6381614.1"/>
    </source>
</evidence>
<reference evidence="2 3" key="1">
    <citation type="submission" date="2019-03" db="EMBL/GenBank/DDBJ databases">
        <title>Single cell metagenomics reveals metabolic interactions within the superorganism composed of flagellate Streblomastix strix and complex community of Bacteroidetes bacteria on its surface.</title>
        <authorList>
            <person name="Treitli S.C."/>
            <person name="Kolisko M."/>
            <person name="Husnik F."/>
            <person name="Keeling P."/>
            <person name="Hampl V."/>
        </authorList>
    </citation>
    <scope>NUCLEOTIDE SEQUENCE [LARGE SCALE GENOMIC DNA]</scope>
    <source>
        <strain evidence="2">ST1C</strain>
    </source>
</reference>
<feature type="coiled-coil region" evidence="1">
    <location>
        <begin position="1"/>
        <end position="28"/>
    </location>
</feature>
<accession>A0A5J4VGR1</accession>
<dbReference type="AlphaFoldDB" id="A0A5J4VGR1"/>
<name>A0A5J4VGR1_9EUKA</name>
<organism evidence="2 3">
    <name type="scientific">Streblomastix strix</name>
    <dbReference type="NCBI Taxonomy" id="222440"/>
    <lineage>
        <taxon>Eukaryota</taxon>
        <taxon>Metamonada</taxon>
        <taxon>Preaxostyla</taxon>
        <taxon>Oxymonadida</taxon>
        <taxon>Streblomastigidae</taxon>
        <taxon>Streblomastix</taxon>
    </lineage>
</organism>
<evidence type="ECO:0000313" key="3">
    <source>
        <dbReference type="Proteomes" id="UP000324800"/>
    </source>
</evidence>
<feature type="non-terminal residue" evidence="2">
    <location>
        <position position="1"/>
    </location>
</feature>
<comment type="caution">
    <text evidence="2">The sequence shown here is derived from an EMBL/GenBank/DDBJ whole genome shotgun (WGS) entry which is preliminary data.</text>
</comment>
<proteinExistence type="predicted"/>
<gene>
    <name evidence="2" type="ORF">EZS28_022859</name>
</gene>
<evidence type="ECO:0000256" key="1">
    <source>
        <dbReference type="SAM" id="Coils"/>
    </source>
</evidence>
<sequence length="92" mass="10332">YSESKTEVEDQQDDLDNAVQAAGKLKQSPGRNMESSIGPLHKDVHTLGKLEKTESIIVQVRNCAEKILLAKLASFLKSWTNLNNKRNRIKLV</sequence>
<keyword evidence="1" id="KW-0175">Coiled coil</keyword>
<dbReference type="Proteomes" id="UP000324800">
    <property type="component" value="Unassembled WGS sequence"/>
</dbReference>
<protein>
    <submittedName>
        <fullName evidence="2">Uncharacterized protein</fullName>
    </submittedName>
</protein>
<dbReference type="EMBL" id="SNRW01007222">
    <property type="protein sequence ID" value="KAA6381614.1"/>
    <property type="molecule type" value="Genomic_DNA"/>
</dbReference>